<dbReference type="Gene3D" id="3.60.15.30">
    <property type="entry name" value="Metallo-beta-lactamase domain"/>
    <property type="match status" value="1"/>
</dbReference>
<evidence type="ECO:0000256" key="7">
    <source>
        <dbReference type="ARBA" id="ARBA00068034"/>
    </source>
</evidence>
<dbReference type="InterPro" id="IPR052195">
    <property type="entry name" value="Bact_Alkyl/Aryl-Sulfatase"/>
</dbReference>
<dbReference type="EMBL" id="CP032519">
    <property type="protein sequence ID" value="QEZ48437.1"/>
    <property type="molecule type" value="Genomic_DNA"/>
</dbReference>
<dbReference type="InterPro" id="IPR036866">
    <property type="entry name" value="RibonucZ/Hydroxyglut_hydro"/>
</dbReference>
<dbReference type="GO" id="GO:0046983">
    <property type="term" value="F:protein dimerization activity"/>
    <property type="evidence" value="ECO:0007669"/>
    <property type="project" value="InterPro"/>
</dbReference>
<gene>
    <name evidence="10" type="ORF">D2917_18380</name>
</gene>
<evidence type="ECO:0000256" key="4">
    <source>
        <dbReference type="ARBA" id="ARBA00022833"/>
    </source>
</evidence>
<dbReference type="Pfam" id="PF14864">
    <property type="entry name" value="Alkyl_sulf_C"/>
    <property type="match status" value="1"/>
</dbReference>
<name>A0A5P3VQE3_9BURK</name>
<evidence type="ECO:0000256" key="3">
    <source>
        <dbReference type="ARBA" id="ARBA00022801"/>
    </source>
</evidence>
<dbReference type="GO" id="GO:0046872">
    <property type="term" value="F:metal ion binding"/>
    <property type="evidence" value="ECO:0007669"/>
    <property type="project" value="UniProtKB-KW"/>
</dbReference>
<dbReference type="InterPro" id="IPR036527">
    <property type="entry name" value="SCP2_sterol-bd_dom_sf"/>
</dbReference>
<dbReference type="Pfam" id="PF00753">
    <property type="entry name" value="Lactamase_B"/>
    <property type="match status" value="1"/>
</dbReference>
<sequence length="651" mass="71111">MIAMLLAGTGQAQTAREAEPATQALQANLLKTLPFGDTNDFADAKRGFIGTIPNATIKGADGRLVWTVEGFDFLDKGNAPATVNPSLWRFARLQNLHGLFHVAGGIYQVRGFDVSNMTIVEGKTGLIIIDPLLATESAKAALDLYFQHRPRKPVRAVIYTHSHVDHFGGVKGVVSEDDVKAGKVAVIAPAGFMEHAIAENVLAGNAMSRRAQYQFGAFLDRGARGTVDSGMGKALAVGTVTLIPPTKLIEKDRETLTIDGVEIEMMLAQGTEAPSEMMMYFPAEKVFNSAEVATTSLHQLYTIRGAEIRDGNAWARSINQALARFGDRTEVTIAQHTWPVFGKARVQASLKKQRDTYKFINDQSLRLLNHGYKPAEIAETLRLPASLDNDWTARGYYGTVRHNAKAVYQKYLGWYDANPANLDPVTPAEQGRKFVEYAGGAGKVIERARADYRQGQYRWVAQAMSQVVFAEPGNRAARELGADALEQLGYQAESAIWRNAYLQGALELRNGIPSKPAVNTLSPDTLRALTLDNIFDFLGVRLNAPKAEGRQVVLNWNFSDSGKRYVLNLENAALTYLEDAANPKANATLTLTRETLDAILLQRISFKQAVADGKVKIEGDGAKVTELLGLFDNFTPNFEIVAPNGNAAKAL</sequence>
<feature type="domain" description="Metallo-beta-lactamase" evidence="9">
    <location>
        <begin position="114"/>
        <end position="336"/>
    </location>
</feature>
<dbReference type="AlphaFoldDB" id="A0A5P3VQE3"/>
<dbReference type="GO" id="GO:0018909">
    <property type="term" value="P:dodecyl sulfate metabolic process"/>
    <property type="evidence" value="ECO:0007669"/>
    <property type="project" value="InterPro"/>
</dbReference>
<dbReference type="FunFam" id="1.25.40.880:FF:000001">
    <property type="entry name" value="SDS hydrolase SdsA1"/>
    <property type="match status" value="1"/>
</dbReference>
<dbReference type="Gene3D" id="1.25.40.880">
    <property type="entry name" value="Alkyl sulfatase, dimerisation domain"/>
    <property type="match status" value="1"/>
</dbReference>
<dbReference type="EC" id="3.1.6.21" evidence="6"/>
<comment type="cofactor">
    <cofactor evidence="1">
        <name>Zn(2+)</name>
        <dbReference type="ChEBI" id="CHEBI:29105"/>
    </cofactor>
</comment>
<organism evidence="10 11">
    <name type="scientific">Cupriavidus oxalaticus</name>
    <dbReference type="NCBI Taxonomy" id="96344"/>
    <lineage>
        <taxon>Bacteria</taxon>
        <taxon>Pseudomonadati</taxon>
        <taxon>Pseudomonadota</taxon>
        <taxon>Betaproteobacteria</taxon>
        <taxon>Burkholderiales</taxon>
        <taxon>Burkholderiaceae</taxon>
        <taxon>Cupriavidus</taxon>
    </lineage>
</organism>
<protein>
    <recommendedName>
        <fullName evidence="7">Linear primary-alkylsulfatase</fullName>
        <ecNumber evidence="6">3.1.6.21</ecNumber>
    </recommendedName>
    <alternativeName>
        <fullName evidence="8">Type III linear primary-alkylsulfatase</fullName>
    </alternativeName>
</protein>
<dbReference type="Gene3D" id="3.30.1050.10">
    <property type="entry name" value="SCP2 sterol-binding domain"/>
    <property type="match status" value="1"/>
</dbReference>
<evidence type="ECO:0000256" key="6">
    <source>
        <dbReference type="ARBA" id="ARBA00066568"/>
    </source>
</evidence>
<evidence type="ECO:0000256" key="8">
    <source>
        <dbReference type="ARBA" id="ARBA00075789"/>
    </source>
</evidence>
<dbReference type="FunFam" id="3.60.15.30:FF:000001">
    <property type="entry name" value="Alkyl/aryl-sulfatase BDS1"/>
    <property type="match status" value="1"/>
</dbReference>
<comment type="similarity">
    <text evidence="5">Belongs to the metallo-beta-lactamase superfamily. Type III sulfatase family.</text>
</comment>
<dbReference type="Proteomes" id="UP000325743">
    <property type="component" value="Chromosome 2"/>
</dbReference>
<dbReference type="CDD" id="cd07710">
    <property type="entry name" value="arylsulfatase_Sdsa1-like_MBL-fold"/>
    <property type="match status" value="1"/>
</dbReference>
<dbReference type="InterPro" id="IPR029228">
    <property type="entry name" value="Alkyl_sulf_dimr"/>
</dbReference>
<keyword evidence="3 10" id="KW-0378">Hydrolase</keyword>
<evidence type="ECO:0000259" key="9">
    <source>
        <dbReference type="SMART" id="SM00849"/>
    </source>
</evidence>
<dbReference type="SUPFAM" id="SSF56281">
    <property type="entry name" value="Metallo-hydrolase/oxidoreductase"/>
    <property type="match status" value="1"/>
</dbReference>
<dbReference type="InterPro" id="IPR001279">
    <property type="entry name" value="Metallo-B-lactamas"/>
</dbReference>
<dbReference type="InterPro" id="IPR044097">
    <property type="entry name" value="Bds1/SdsA1_MBL-fold"/>
</dbReference>
<evidence type="ECO:0000313" key="10">
    <source>
        <dbReference type="EMBL" id="QEZ48437.1"/>
    </source>
</evidence>
<dbReference type="SUPFAM" id="SSF55718">
    <property type="entry name" value="SCP-like"/>
    <property type="match status" value="1"/>
</dbReference>
<dbReference type="GO" id="GO:0018741">
    <property type="term" value="F:linear primary-alkylsulfatase activity"/>
    <property type="evidence" value="ECO:0007669"/>
    <property type="project" value="UniProtKB-EC"/>
</dbReference>
<dbReference type="InterPro" id="IPR038536">
    <property type="entry name" value="Alkyl/aryl-sulf_dimr_sf"/>
</dbReference>
<dbReference type="SMART" id="SM00849">
    <property type="entry name" value="Lactamase_B"/>
    <property type="match status" value="1"/>
</dbReference>
<proteinExistence type="inferred from homology"/>
<evidence type="ECO:0000256" key="5">
    <source>
        <dbReference type="ARBA" id="ARBA00033751"/>
    </source>
</evidence>
<dbReference type="PANTHER" id="PTHR43223">
    <property type="entry name" value="ALKYL/ARYL-SULFATASE"/>
    <property type="match status" value="1"/>
</dbReference>
<dbReference type="PANTHER" id="PTHR43223:SF1">
    <property type="entry name" value="ALKYL_ARYL-SULFATASE BDS1"/>
    <property type="match status" value="1"/>
</dbReference>
<dbReference type="InterPro" id="IPR029229">
    <property type="entry name" value="Alkyl_sulf_C"/>
</dbReference>
<dbReference type="Pfam" id="PF14863">
    <property type="entry name" value="Alkyl_sulf_dimr"/>
    <property type="match status" value="1"/>
</dbReference>
<keyword evidence="2" id="KW-0479">Metal-binding</keyword>
<keyword evidence="4" id="KW-0862">Zinc</keyword>
<reference evidence="10 11" key="1">
    <citation type="submission" date="2018-09" db="EMBL/GenBank/DDBJ databases">
        <title>Complete genome sequence of Cupriavidus oxalaticus T2, a bacterium capable of phenol tolerance and degradation.</title>
        <authorList>
            <person name="Yan J."/>
        </authorList>
    </citation>
    <scope>NUCLEOTIDE SEQUENCE [LARGE SCALE GENOMIC DNA]</scope>
    <source>
        <strain evidence="10 11">T2</strain>
    </source>
</reference>
<evidence type="ECO:0000256" key="1">
    <source>
        <dbReference type="ARBA" id="ARBA00001947"/>
    </source>
</evidence>
<accession>A0A5P3VQE3</accession>
<evidence type="ECO:0000313" key="11">
    <source>
        <dbReference type="Proteomes" id="UP000325743"/>
    </source>
</evidence>
<evidence type="ECO:0000256" key="2">
    <source>
        <dbReference type="ARBA" id="ARBA00022723"/>
    </source>
</evidence>